<name>A0AA90ZSJ9_9BACT</name>
<dbReference type="Gene3D" id="2.30.30.290">
    <property type="entry name" value="YopX-like domains"/>
    <property type="match status" value="1"/>
</dbReference>
<evidence type="ECO:0000313" key="3">
    <source>
        <dbReference type="Proteomes" id="UP000423156"/>
    </source>
</evidence>
<accession>A0AA90ZSJ9</accession>
<dbReference type="InterPro" id="IPR023385">
    <property type="entry name" value="YopX-like_C"/>
</dbReference>
<reference evidence="3" key="1">
    <citation type="submission" date="2019-09" db="EMBL/GenBank/DDBJ databases">
        <title>Distinct polysaccharide growth profiles of human intestinal Prevotella copri isolates.</title>
        <authorList>
            <person name="Fehlner-Peach H."/>
            <person name="Magnabosco C."/>
            <person name="Raghavan V."/>
            <person name="Scher J.U."/>
            <person name="Tett A."/>
            <person name="Cox L.M."/>
            <person name="Gottsegen C."/>
            <person name="Watters A."/>
            <person name="Wiltshire- Gordon J.D."/>
            <person name="Segata N."/>
            <person name="Bonneau R."/>
            <person name="Littman D.R."/>
        </authorList>
    </citation>
    <scope>NUCLEOTIDE SEQUENCE [LARGE SCALE GENOMIC DNA]</scope>
    <source>
        <strain evidence="3">BU41712</strain>
    </source>
</reference>
<evidence type="ECO:0000259" key="1">
    <source>
        <dbReference type="Pfam" id="PF09643"/>
    </source>
</evidence>
<protein>
    <recommendedName>
        <fullName evidence="1">YopX protein domain-containing protein</fullName>
    </recommendedName>
</protein>
<dbReference type="InterPro" id="IPR019096">
    <property type="entry name" value="YopX_protein"/>
</dbReference>
<feature type="domain" description="YopX protein" evidence="1">
    <location>
        <begin position="36"/>
        <end position="116"/>
    </location>
</feature>
<sequence>MKIENIKFKAKSTLDGTWVQGDLVHNENGTIDILRNCLYLSEVDPSTVCQYTGLTDCEGKELFEHDLIHFVGYKPIGEVIWSEENYAFMVVSGNEPLYWLSEVLEIGKIERVGNKFDKEK</sequence>
<gene>
    <name evidence="2" type="ORF">F7D71_02090</name>
</gene>
<dbReference type="EMBL" id="VZBZ01000013">
    <property type="protein sequence ID" value="MQN76675.1"/>
    <property type="molecule type" value="Genomic_DNA"/>
</dbReference>
<dbReference type="AlphaFoldDB" id="A0AA90ZSJ9"/>
<proteinExistence type="predicted"/>
<dbReference type="RefSeq" id="WP_153091702.1">
    <property type="nucleotide sequence ID" value="NZ_JBALKJ010000003.1"/>
</dbReference>
<dbReference type="SUPFAM" id="SSF159006">
    <property type="entry name" value="YopX-like"/>
    <property type="match status" value="1"/>
</dbReference>
<dbReference type="Proteomes" id="UP000423156">
    <property type="component" value="Unassembled WGS sequence"/>
</dbReference>
<evidence type="ECO:0000313" key="2">
    <source>
        <dbReference type="EMBL" id="MQN76675.1"/>
    </source>
</evidence>
<organism evidence="2 3">
    <name type="scientific">Segatella copri</name>
    <dbReference type="NCBI Taxonomy" id="165179"/>
    <lineage>
        <taxon>Bacteria</taxon>
        <taxon>Pseudomonadati</taxon>
        <taxon>Bacteroidota</taxon>
        <taxon>Bacteroidia</taxon>
        <taxon>Bacteroidales</taxon>
        <taxon>Prevotellaceae</taxon>
        <taxon>Segatella</taxon>
    </lineage>
</organism>
<dbReference type="Pfam" id="PF09643">
    <property type="entry name" value="YopX"/>
    <property type="match status" value="1"/>
</dbReference>
<comment type="caution">
    <text evidence="2">The sequence shown here is derived from an EMBL/GenBank/DDBJ whole genome shotgun (WGS) entry which is preliminary data.</text>
</comment>